<reference evidence="3 4" key="1">
    <citation type="submission" date="2024-02" db="EMBL/GenBank/DDBJ databases">
        <authorList>
            <person name="Chen Y."/>
            <person name="Shah S."/>
            <person name="Dougan E. K."/>
            <person name="Thang M."/>
            <person name="Chan C."/>
        </authorList>
    </citation>
    <scope>NUCLEOTIDE SEQUENCE [LARGE SCALE GENOMIC DNA]</scope>
</reference>
<keyword evidence="2" id="KW-1133">Transmembrane helix</keyword>
<dbReference type="EMBL" id="CAXAMN010028284">
    <property type="protein sequence ID" value="CAK9115965.1"/>
    <property type="molecule type" value="Genomic_DNA"/>
</dbReference>
<feature type="transmembrane region" description="Helical" evidence="2">
    <location>
        <begin position="88"/>
        <end position="107"/>
    </location>
</feature>
<feature type="compositionally biased region" description="Polar residues" evidence="1">
    <location>
        <begin position="1001"/>
        <end position="1019"/>
    </location>
</feature>
<evidence type="ECO:0000256" key="2">
    <source>
        <dbReference type="SAM" id="Phobius"/>
    </source>
</evidence>
<accession>A0ABP0SUV4</accession>
<name>A0ABP0SUV4_9DINO</name>
<evidence type="ECO:0000313" key="4">
    <source>
        <dbReference type="Proteomes" id="UP001642484"/>
    </source>
</evidence>
<feature type="region of interest" description="Disordered" evidence="1">
    <location>
        <begin position="980"/>
        <end position="1027"/>
    </location>
</feature>
<gene>
    <name evidence="3" type="ORF">CCMP2556_LOCUS53681</name>
</gene>
<keyword evidence="2" id="KW-0812">Transmembrane</keyword>
<feature type="transmembrane region" description="Helical" evidence="2">
    <location>
        <begin position="119"/>
        <end position="140"/>
    </location>
</feature>
<dbReference type="Proteomes" id="UP001642484">
    <property type="component" value="Unassembled WGS sequence"/>
</dbReference>
<sequence>MYLGRAKQVCTQLMPGPVALKAYHPRQPVPSCSVFGATGALLLGCVAVFQLPEAQNKNSRLPFYFRLFLGSVLEHMSMTTMTFVSVEWASVLIDFYALLLDADFQVVRMMQFREHDSETPVALVNLLAPFATTLSSATWYDSFMFDRRLQGAAGRHLDVSTVIMDGNFKLNGRSCGRPCAEMVHSAELGLYTACPCSKRPLYRKRRCADHDRSDALEAPLDEEAVVAHRSRLGDALKCVVHDDSCHLLRFALKHRAHSPLTRELAQMCWALDRFHLRGHTDSWCKNHCHPDLFPEVCANTNTSACEQVNSLIGRHKFVYRQMTAPCRRFFLQEVMDSRNLLTGARGKSALECLAGKIGAEARVRADCDSAGVLLVLRSKLGSVCPLSAICLNINMVQTRKSQVSSLIQKISDIVQQSCRKRALEANTGVEPGKLKLKSCTLTSFTEAALWERCGADWQQCSSGHFAGRNHYSTLLNLDESYKFLRYLGLTAGGKGCDTTFDAASELNRVLQTGRCAVQFKSVQSFEDSGPIVNLAGVGNAHPSAFFDVINGNAGSHHVACAERFLLITGKPVEPHSPLPPGLDLPEGFQQWIWAPLLENMLVPLGLPGEAMQEEYARQTYEQATGEEDEGGSDVFLPSPHGYIVTLADGVESRLRFRVVRDAGHTWRRPELRFPNRNVPLALEEDVPSMTSRVLAYFEQRHRVIELSPAARALFDGRRVGWALGTAPWHIAVLACCNLIFELAIEAVPATGDLKVEERHILRAFDQVQLSHGIVNLWKSKIPMSSQTERPDVGPAAAALTREQRLLAACQAAPIPSQVPIFEPTQAGVVEEEAGAPQSPDKGACPAVKPLTANDREVLPMTVIMQKTLLRGETTIYGQRVSDSISLKEKKDGQVKYSRCSLRLAHWVEVMRRGLEQERIGTFDDGATCLEKKNQPRLVLNLPASDNRAAVVEYHNRLMRLCSVPYEAVIQKITAKAGRGIKRKGASSVKDQADDEKVDATPQIQGDKSQSAKESTTSRAESLGFKDC</sequence>
<organism evidence="3 4">
    <name type="scientific">Durusdinium trenchii</name>
    <dbReference type="NCBI Taxonomy" id="1381693"/>
    <lineage>
        <taxon>Eukaryota</taxon>
        <taxon>Sar</taxon>
        <taxon>Alveolata</taxon>
        <taxon>Dinophyceae</taxon>
        <taxon>Suessiales</taxon>
        <taxon>Symbiodiniaceae</taxon>
        <taxon>Durusdinium</taxon>
    </lineage>
</organism>
<proteinExistence type="predicted"/>
<evidence type="ECO:0000313" key="3">
    <source>
        <dbReference type="EMBL" id="CAK9115965.1"/>
    </source>
</evidence>
<comment type="caution">
    <text evidence="3">The sequence shown here is derived from an EMBL/GenBank/DDBJ whole genome shotgun (WGS) entry which is preliminary data.</text>
</comment>
<feature type="transmembrane region" description="Helical" evidence="2">
    <location>
        <begin position="33"/>
        <end position="51"/>
    </location>
</feature>
<keyword evidence="4" id="KW-1185">Reference proteome</keyword>
<evidence type="ECO:0000256" key="1">
    <source>
        <dbReference type="SAM" id="MobiDB-lite"/>
    </source>
</evidence>
<protein>
    <submittedName>
        <fullName evidence="3">Uncharacterized protein</fullName>
    </submittedName>
</protein>
<keyword evidence="2" id="KW-0472">Membrane</keyword>